<dbReference type="InterPro" id="IPR050649">
    <property type="entry name" value="Paired_Homeobox_TFs"/>
</dbReference>
<evidence type="ECO:0000256" key="7">
    <source>
        <dbReference type="SAM" id="MobiDB-lite"/>
    </source>
</evidence>
<feature type="domain" description="Homeobox" evidence="8">
    <location>
        <begin position="57"/>
        <end position="117"/>
    </location>
</feature>
<organism evidence="9 10">
    <name type="scientific">Patiria miniata</name>
    <name type="common">Bat star</name>
    <name type="synonym">Asterina miniata</name>
    <dbReference type="NCBI Taxonomy" id="46514"/>
    <lineage>
        <taxon>Eukaryota</taxon>
        <taxon>Metazoa</taxon>
        <taxon>Echinodermata</taxon>
        <taxon>Eleutherozoa</taxon>
        <taxon>Asterozoa</taxon>
        <taxon>Asteroidea</taxon>
        <taxon>Valvatacea</taxon>
        <taxon>Valvatida</taxon>
        <taxon>Asterinidae</taxon>
        <taxon>Patiria</taxon>
    </lineage>
</organism>
<proteinExistence type="predicted"/>
<dbReference type="SMART" id="SM00389">
    <property type="entry name" value="HOX"/>
    <property type="match status" value="1"/>
</dbReference>
<dbReference type="GO" id="GO:0000977">
    <property type="term" value="F:RNA polymerase II transcription regulatory region sequence-specific DNA binding"/>
    <property type="evidence" value="ECO:0007669"/>
    <property type="project" value="TreeGrafter"/>
</dbReference>
<dbReference type="InterPro" id="IPR017970">
    <property type="entry name" value="Homeobox_CS"/>
</dbReference>
<dbReference type="GO" id="GO:0000981">
    <property type="term" value="F:DNA-binding transcription factor activity, RNA polymerase II-specific"/>
    <property type="evidence" value="ECO:0007669"/>
    <property type="project" value="InterPro"/>
</dbReference>
<dbReference type="OMA" id="RVCTAVP"/>
<dbReference type="CDD" id="cd00086">
    <property type="entry name" value="homeodomain"/>
    <property type="match status" value="1"/>
</dbReference>
<dbReference type="PANTHER" id="PTHR24329:SF543">
    <property type="entry name" value="FI01017P-RELATED"/>
    <property type="match status" value="1"/>
</dbReference>
<evidence type="ECO:0000256" key="6">
    <source>
        <dbReference type="RuleBase" id="RU000682"/>
    </source>
</evidence>
<dbReference type="Pfam" id="PF00046">
    <property type="entry name" value="Homeodomain"/>
    <property type="match status" value="1"/>
</dbReference>
<feature type="compositionally biased region" description="Low complexity" evidence="7">
    <location>
        <begin position="575"/>
        <end position="598"/>
    </location>
</feature>
<dbReference type="AlphaFoldDB" id="A0A913Z9U7"/>
<feature type="compositionally biased region" description="Basic and acidic residues" evidence="7">
    <location>
        <begin position="27"/>
        <end position="37"/>
    </location>
</feature>
<dbReference type="PROSITE" id="PS50071">
    <property type="entry name" value="HOMEOBOX_2"/>
    <property type="match status" value="1"/>
</dbReference>
<keyword evidence="3 5" id="KW-0371">Homeobox</keyword>
<dbReference type="Gene3D" id="1.10.10.60">
    <property type="entry name" value="Homeodomain-like"/>
    <property type="match status" value="1"/>
</dbReference>
<feature type="compositionally biased region" description="Basic and acidic residues" evidence="7">
    <location>
        <begin position="485"/>
        <end position="495"/>
    </location>
</feature>
<protein>
    <recommendedName>
        <fullName evidence="8">Homeobox domain-containing protein</fullName>
    </recommendedName>
</protein>
<sequence length="1019" mass="111202">MSSSNCSVVEGSSNPSQDAEGAITMAQDEKMTEEQGGKKRKRSRRGRSTDDRAPSADKPRRERANFNAAQLHALEQLFHDQKYPDGELRAKIAQRLDLNEERVQIWFQNRRAKYKRLQREGGHAVQDELSPLANYECGQPSTMDYIPPQLDADMLGPGPSAMQNFPQPRVAIVNSHVDNTDPNPVQEASAPVVCTNSHSIIGNQEGASKGLAPFANGLSPFANGVPMLQAQQQQVNHDHRSRKTAEWINWKDPSPEVRSPQSLDEMHHRATEQLSVGKFPVKPESVEYPAAISQTRMNVVPAAGVCSAGIPGPSVTMCPTIEPWCGNSLEAGGAVSQVPSLSCGTPVGSTSKQRLPNPVTSEVAPSACSRTKPHSGEAPCHKDSKCITCREKPPPNQVCTALPAGERNELDEALYRCAVGSILGIRSLTPQVNGQANGSTPQPHQTRPSSTQATDLLENSPLTTSTGPKSTKASRENPLSGQRRMAMERKERQLEAEYLSSSSDSSSDSEEEIQRKRRRKVVRKSDSGAPPNRVCTAVPLLDRTLPLPCLTKDLDLQSYFHDDKAAGQQLLSPGSEYPSCLPSPLSLDRLSSPEPRSSPSEHPEYSSSSSSDLSDFEYIPAPVSSNSRDLPATARTAMLTPEVVPSRRNTTSAVHHPGIFLQRQCSVREQTAPLTDVPFQHGGAHPPCMARPDPDCTVAPTERYTDGMPAHPCKPTPPTGPQGVLSSVPPPFILQLDPATLSSSDNSDKRTKTEDPLVLSSASEENRRNHTCEILAESRRVGEICSSPASPWSNCSLRSPYFNPVSPPIQPPYPQFGKQPNDARTFDCAPALIPVHSMYSGNPVDRYAPTNHNGFTQPPQAYNTDTNKHIQLPSLHHNHPAYMQQHTNYYPPITQGVEQQVAQEQPMGNHQVLHHANTVEKAASTDFLPMRSLERAPPTNSMPTGASYSETHRQNGYSHGISDARCHGFNPQVSNHCTIAPPPPNRLCTSVADVAHQWTMNVNLHEQFAPFASRPACNY</sequence>
<feature type="compositionally biased region" description="Polar residues" evidence="7">
    <location>
        <begin position="460"/>
        <end position="471"/>
    </location>
</feature>
<feature type="region of interest" description="Disordered" evidence="7">
    <location>
        <begin position="713"/>
        <end position="764"/>
    </location>
</feature>
<feature type="region of interest" description="Disordered" evidence="7">
    <location>
        <begin position="345"/>
        <end position="384"/>
    </location>
</feature>
<keyword evidence="4 5" id="KW-0539">Nucleus</keyword>
<feature type="region of interest" description="Disordered" evidence="7">
    <location>
        <begin position="432"/>
        <end position="534"/>
    </location>
</feature>
<keyword evidence="2 5" id="KW-0238">DNA-binding</keyword>
<dbReference type="Proteomes" id="UP000887568">
    <property type="component" value="Unplaced"/>
</dbReference>
<keyword evidence="10" id="KW-1185">Reference proteome</keyword>
<dbReference type="GO" id="GO:0005634">
    <property type="term" value="C:nucleus"/>
    <property type="evidence" value="ECO:0007669"/>
    <property type="project" value="UniProtKB-SubCell"/>
</dbReference>
<feature type="region of interest" description="Disordered" evidence="7">
    <location>
        <begin position="933"/>
        <end position="956"/>
    </location>
</feature>
<comment type="subcellular location">
    <subcellularLocation>
        <location evidence="1 5 6">Nucleus</location>
    </subcellularLocation>
</comment>
<dbReference type="PROSITE" id="PS00027">
    <property type="entry name" value="HOMEOBOX_1"/>
    <property type="match status" value="1"/>
</dbReference>
<dbReference type="PANTHER" id="PTHR24329">
    <property type="entry name" value="HOMEOBOX PROTEIN ARISTALESS"/>
    <property type="match status" value="1"/>
</dbReference>
<feature type="compositionally biased region" description="Polar residues" evidence="7">
    <location>
        <begin position="938"/>
        <end position="956"/>
    </location>
</feature>
<evidence type="ECO:0000313" key="10">
    <source>
        <dbReference type="Proteomes" id="UP000887568"/>
    </source>
</evidence>
<evidence type="ECO:0000256" key="1">
    <source>
        <dbReference type="ARBA" id="ARBA00004123"/>
    </source>
</evidence>
<feature type="compositionally biased region" description="Basic and acidic residues" evidence="7">
    <location>
        <begin position="47"/>
        <end position="62"/>
    </location>
</feature>
<dbReference type="InterPro" id="IPR001356">
    <property type="entry name" value="HD"/>
</dbReference>
<feature type="DNA-binding region" description="Homeobox" evidence="5">
    <location>
        <begin position="59"/>
        <end position="118"/>
    </location>
</feature>
<feature type="compositionally biased region" description="Basic and acidic residues" evidence="7">
    <location>
        <begin position="746"/>
        <end position="755"/>
    </location>
</feature>
<evidence type="ECO:0000256" key="2">
    <source>
        <dbReference type="ARBA" id="ARBA00023125"/>
    </source>
</evidence>
<feature type="compositionally biased region" description="Low complexity" evidence="7">
    <location>
        <begin position="1"/>
        <end position="14"/>
    </location>
</feature>
<dbReference type="SUPFAM" id="SSF46689">
    <property type="entry name" value="Homeodomain-like"/>
    <property type="match status" value="1"/>
</dbReference>
<dbReference type="EnsemblMetazoa" id="XM_038191853.1">
    <property type="protein sequence ID" value="XP_038047781.1"/>
    <property type="gene ID" value="LOC119721912"/>
</dbReference>
<dbReference type="GeneID" id="119721912"/>
<reference evidence="9" key="1">
    <citation type="submission" date="2022-11" db="UniProtKB">
        <authorList>
            <consortium name="EnsemblMetazoa"/>
        </authorList>
    </citation>
    <scope>IDENTIFICATION</scope>
</reference>
<name>A0A913Z9U7_PATMI</name>
<feature type="compositionally biased region" description="Polar residues" evidence="7">
    <location>
        <begin position="345"/>
        <end position="360"/>
    </location>
</feature>
<dbReference type="InterPro" id="IPR009057">
    <property type="entry name" value="Homeodomain-like_sf"/>
</dbReference>
<dbReference type="OrthoDB" id="6159439at2759"/>
<dbReference type="RefSeq" id="XP_038047781.1">
    <property type="nucleotide sequence ID" value="XM_038191853.1"/>
</dbReference>
<evidence type="ECO:0000256" key="3">
    <source>
        <dbReference type="ARBA" id="ARBA00023155"/>
    </source>
</evidence>
<accession>A0A913Z9U7</accession>
<evidence type="ECO:0000256" key="5">
    <source>
        <dbReference type="PROSITE-ProRule" id="PRU00108"/>
    </source>
</evidence>
<evidence type="ECO:0000313" key="9">
    <source>
        <dbReference type="EnsemblMetazoa" id="XP_038047781.1"/>
    </source>
</evidence>
<feature type="compositionally biased region" description="Polar residues" evidence="7">
    <location>
        <begin position="432"/>
        <end position="454"/>
    </location>
</feature>
<feature type="region of interest" description="Disordered" evidence="7">
    <location>
        <begin position="570"/>
        <end position="629"/>
    </location>
</feature>
<evidence type="ECO:0000256" key="4">
    <source>
        <dbReference type="ARBA" id="ARBA00023242"/>
    </source>
</evidence>
<evidence type="ECO:0000259" key="8">
    <source>
        <dbReference type="PROSITE" id="PS50071"/>
    </source>
</evidence>
<feature type="region of interest" description="Disordered" evidence="7">
    <location>
        <begin position="1"/>
        <end position="62"/>
    </location>
</feature>